<organism evidence="1">
    <name type="scientific">Schistosoma haematobium</name>
    <name type="common">Blood fluke</name>
    <dbReference type="NCBI Taxonomy" id="6185"/>
    <lineage>
        <taxon>Eukaryota</taxon>
        <taxon>Metazoa</taxon>
        <taxon>Spiralia</taxon>
        <taxon>Lophotrochozoa</taxon>
        <taxon>Platyhelminthes</taxon>
        <taxon>Trematoda</taxon>
        <taxon>Digenea</taxon>
        <taxon>Strigeidida</taxon>
        <taxon>Schistosomatoidea</taxon>
        <taxon>Schistosomatidae</taxon>
        <taxon>Schistosoma</taxon>
    </lineage>
</organism>
<dbReference type="EMBL" id="KL250913">
    <property type="protein sequence ID" value="KGB37675.1"/>
    <property type="molecule type" value="Genomic_DNA"/>
</dbReference>
<dbReference type="STRING" id="6185.A0A094ZSD6"/>
<sequence>MILAWGFCNPNAIIISRHFKKVVRSILSIQADEADKLLARIEEDPKHGATFLEHYRIELNQRSKRGVPKEITKIHTVSSLYLVKRNSVAG</sequence>
<accession>A0A094ZSD6</accession>
<gene>
    <name evidence="1" type="ORF">MS3_06017</name>
</gene>
<protein>
    <submittedName>
        <fullName evidence="1">Uncharacterized protein</fullName>
    </submittedName>
</protein>
<dbReference type="AlphaFoldDB" id="A0A094ZSD6"/>
<proteinExistence type="predicted"/>
<evidence type="ECO:0000313" key="1">
    <source>
        <dbReference type="EMBL" id="KGB37675.1"/>
    </source>
</evidence>
<reference evidence="1" key="1">
    <citation type="journal article" date="2012" name="Nat. Genet.">
        <title>Whole-genome sequence of Schistosoma haematobium.</title>
        <authorList>
            <person name="Young N.D."/>
            <person name="Jex A.R."/>
            <person name="Li B."/>
            <person name="Liu S."/>
            <person name="Yang L."/>
            <person name="Xiong Z."/>
            <person name="Li Y."/>
            <person name="Cantacessi C."/>
            <person name="Hall R.S."/>
            <person name="Xu X."/>
            <person name="Chen F."/>
            <person name="Wu X."/>
            <person name="Zerlotini A."/>
            <person name="Oliveira G."/>
            <person name="Hofmann A."/>
            <person name="Zhang G."/>
            <person name="Fang X."/>
            <person name="Kang Y."/>
            <person name="Campbell B.E."/>
            <person name="Loukas A."/>
            <person name="Ranganathan S."/>
            <person name="Rollinson D."/>
            <person name="Rinaldi G."/>
            <person name="Brindley P.J."/>
            <person name="Yang H."/>
            <person name="Wang J."/>
            <person name="Wang J."/>
            <person name="Gasser R.B."/>
        </authorList>
    </citation>
    <scope>NUCLEOTIDE SEQUENCE [LARGE SCALE GENOMIC DNA]</scope>
</reference>
<name>A0A094ZSD6_SCHHA</name>